<feature type="binding site" evidence="17">
    <location>
        <begin position="101"/>
        <end position="102"/>
    </location>
    <ligand>
        <name>ATP</name>
        <dbReference type="ChEBI" id="CHEBI:30616"/>
    </ligand>
</feature>
<feature type="binding site" evidence="17">
    <location>
        <position position="15"/>
    </location>
    <ligand>
        <name>ATP</name>
        <dbReference type="ChEBI" id="CHEBI:30616"/>
    </ligand>
</feature>
<feature type="transmembrane region" description="Helical" evidence="19">
    <location>
        <begin position="102"/>
        <end position="124"/>
    </location>
</feature>
<evidence type="ECO:0000256" key="13">
    <source>
        <dbReference type="ARBA" id="ARBA00023209"/>
    </source>
</evidence>
<keyword evidence="18" id="KW-0479">Metal-binding</keyword>
<feature type="active site" description="Proton acceptor" evidence="15">
    <location>
        <position position="75"/>
    </location>
</feature>
<feature type="binding site" evidence="18">
    <location>
        <position position="82"/>
    </location>
    <ligand>
        <name>a divalent metal cation</name>
        <dbReference type="ChEBI" id="CHEBI:60240"/>
    </ligand>
</feature>
<evidence type="ECO:0000256" key="2">
    <source>
        <dbReference type="ARBA" id="ARBA00005967"/>
    </source>
</evidence>
<reference evidence="20" key="1">
    <citation type="submission" date="2023-01" db="EMBL/GenBank/DDBJ databases">
        <title>Oxazolidinone resistance genes in florfenicol resistant enterococci from beef cattle and veal calves at slaughter.</title>
        <authorList>
            <person name="Biggel M."/>
        </authorList>
    </citation>
    <scope>NUCLEOTIDE SEQUENCE</scope>
    <source>
        <strain evidence="20">K204-1</strain>
    </source>
</reference>
<dbReference type="PANTHER" id="PTHR34299">
    <property type="entry name" value="DIACYLGLYCEROL KINASE"/>
    <property type="match status" value="1"/>
</dbReference>
<keyword evidence="11" id="KW-0443">Lipid metabolism</keyword>
<feature type="binding site" evidence="18">
    <location>
        <position position="34"/>
    </location>
    <ligand>
        <name>a divalent metal cation</name>
        <dbReference type="ChEBI" id="CHEBI:60240"/>
    </ligand>
</feature>
<dbReference type="CDD" id="cd14265">
    <property type="entry name" value="UDPK_IM_like"/>
    <property type="match status" value="1"/>
</dbReference>
<evidence type="ECO:0000313" key="21">
    <source>
        <dbReference type="Proteomes" id="UP001179600"/>
    </source>
</evidence>
<evidence type="ECO:0000256" key="12">
    <source>
        <dbReference type="ARBA" id="ARBA00023136"/>
    </source>
</evidence>
<evidence type="ECO:0000256" key="10">
    <source>
        <dbReference type="ARBA" id="ARBA00022989"/>
    </source>
</evidence>
<keyword evidence="5" id="KW-0808">Transferase</keyword>
<dbReference type="InterPro" id="IPR033717">
    <property type="entry name" value="UDPK"/>
</dbReference>
<keyword evidence="13" id="KW-0594">Phospholipid biosynthesis</keyword>
<evidence type="ECO:0000256" key="1">
    <source>
        <dbReference type="ARBA" id="ARBA00004651"/>
    </source>
</evidence>
<sequence>MAYQDRKPQLEKNKRFSQAFMHAFDGLKWALKEERNFRTHVALGGVAVVVGFFFQLTQQEWLWMIAMIFLVLLMELLNTVIENIVDFITEHEYHPLAKKIKDLAAGIVLLTACLAVVVALIILVPKIMAFY</sequence>
<evidence type="ECO:0000256" key="14">
    <source>
        <dbReference type="ARBA" id="ARBA00023264"/>
    </source>
</evidence>
<dbReference type="GO" id="GO:0046872">
    <property type="term" value="F:metal ion binding"/>
    <property type="evidence" value="ECO:0007669"/>
    <property type="project" value="UniProtKB-KW"/>
</dbReference>
<keyword evidence="18" id="KW-0460">Magnesium</keyword>
<evidence type="ECO:0000256" key="6">
    <source>
        <dbReference type="ARBA" id="ARBA00022692"/>
    </source>
</evidence>
<protein>
    <submittedName>
        <fullName evidence="20">Diacylglycerol kinase family protein</fullName>
    </submittedName>
</protein>
<dbReference type="InterPro" id="IPR036945">
    <property type="entry name" value="DAGK_sf"/>
</dbReference>
<feature type="binding site" evidence="16">
    <location>
        <position position="15"/>
    </location>
    <ligand>
        <name>substrate</name>
    </ligand>
</feature>
<keyword evidence="12 19" id="KW-0472">Membrane</keyword>
<keyword evidence="10 19" id="KW-1133">Transmembrane helix</keyword>
<feature type="binding site" evidence="16">
    <location>
        <position position="75"/>
    </location>
    <ligand>
        <name>substrate</name>
    </ligand>
</feature>
<keyword evidence="8 20" id="KW-0418">Kinase</keyword>
<evidence type="ECO:0000256" key="11">
    <source>
        <dbReference type="ARBA" id="ARBA00023098"/>
    </source>
</evidence>
<dbReference type="GO" id="GO:0005886">
    <property type="term" value="C:plasma membrane"/>
    <property type="evidence" value="ECO:0007669"/>
    <property type="project" value="UniProtKB-SubCell"/>
</dbReference>
<accession>A0AAF0BHV2</accession>
<dbReference type="PANTHER" id="PTHR34299:SF1">
    <property type="entry name" value="DIACYLGLYCEROL KINASE"/>
    <property type="match status" value="1"/>
</dbReference>
<keyword evidence="3" id="KW-1003">Cell membrane</keyword>
<comment type="similarity">
    <text evidence="2">Belongs to the bacterial diacylglycerol kinase family.</text>
</comment>
<dbReference type="GO" id="GO:0016301">
    <property type="term" value="F:kinase activity"/>
    <property type="evidence" value="ECO:0007669"/>
    <property type="project" value="UniProtKB-KW"/>
</dbReference>
<dbReference type="EMBL" id="CP116507">
    <property type="protein sequence ID" value="WCG22281.1"/>
    <property type="molecule type" value="Genomic_DNA"/>
</dbReference>
<feature type="binding site" evidence="17">
    <location>
        <begin position="92"/>
        <end position="94"/>
    </location>
    <ligand>
        <name>ATP</name>
        <dbReference type="ChEBI" id="CHEBI:30616"/>
    </ligand>
</feature>
<feature type="binding site" evidence="17">
    <location>
        <position position="34"/>
    </location>
    <ligand>
        <name>ATP</name>
        <dbReference type="ChEBI" id="CHEBI:30616"/>
    </ligand>
</feature>
<dbReference type="Proteomes" id="UP001179600">
    <property type="component" value="Chromosome"/>
</dbReference>
<dbReference type="GO" id="GO:0005524">
    <property type="term" value="F:ATP binding"/>
    <property type="evidence" value="ECO:0007669"/>
    <property type="project" value="UniProtKB-KW"/>
</dbReference>
<dbReference type="RefSeq" id="WP_272163182.1">
    <property type="nucleotide sequence ID" value="NZ_CP090216.1"/>
</dbReference>
<evidence type="ECO:0000256" key="16">
    <source>
        <dbReference type="PIRSR" id="PIRSR600829-2"/>
    </source>
</evidence>
<feature type="binding site" evidence="17">
    <location>
        <position position="82"/>
    </location>
    <ligand>
        <name>ATP</name>
        <dbReference type="ChEBI" id="CHEBI:30616"/>
    </ligand>
</feature>
<keyword evidence="4" id="KW-0444">Lipid biosynthesis</keyword>
<organism evidence="20 21">
    <name type="scientific">Vagococcus lutrae</name>
    <dbReference type="NCBI Taxonomy" id="81947"/>
    <lineage>
        <taxon>Bacteria</taxon>
        <taxon>Bacillati</taxon>
        <taxon>Bacillota</taxon>
        <taxon>Bacilli</taxon>
        <taxon>Lactobacillales</taxon>
        <taxon>Enterococcaceae</taxon>
        <taxon>Vagococcus</taxon>
    </lineage>
</organism>
<evidence type="ECO:0000256" key="3">
    <source>
        <dbReference type="ARBA" id="ARBA00022475"/>
    </source>
</evidence>
<dbReference type="Pfam" id="PF01219">
    <property type="entry name" value="DAGK_prokar"/>
    <property type="match status" value="1"/>
</dbReference>
<name>A0AAF0BHV2_9ENTE</name>
<evidence type="ECO:0000313" key="20">
    <source>
        <dbReference type="EMBL" id="WCG22281.1"/>
    </source>
</evidence>
<gene>
    <name evidence="20" type="ORF">PML95_07715</name>
</gene>
<evidence type="ECO:0000256" key="4">
    <source>
        <dbReference type="ARBA" id="ARBA00022516"/>
    </source>
</evidence>
<feature type="transmembrane region" description="Helical" evidence="19">
    <location>
        <begin position="37"/>
        <end position="55"/>
    </location>
</feature>
<dbReference type="InterPro" id="IPR000829">
    <property type="entry name" value="DAGK"/>
</dbReference>
<keyword evidence="7 17" id="KW-0547">Nucleotide-binding</keyword>
<evidence type="ECO:0000256" key="15">
    <source>
        <dbReference type="PIRSR" id="PIRSR600829-1"/>
    </source>
</evidence>
<evidence type="ECO:0000256" key="5">
    <source>
        <dbReference type="ARBA" id="ARBA00022679"/>
    </source>
</evidence>
<evidence type="ECO:0000256" key="7">
    <source>
        <dbReference type="ARBA" id="ARBA00022741"/>
    </source>
</evidence>
<proteinExistence type="inferred from homology"/>
<dbReference type="AlphaFoldDB" id="A0AAF0BHV2"/>
<evidence type="ECO:0000256" key="18">
    <source>
        <dbReference type="PIRSR" id="PIRSR600829-4"/>
    </source>
</evidence>
<dbReference type="GO" id="GO:0008654">
    <property type="term" value="P:phospholipid biosynthetic process"/>
    <property type="evidence" value="ECO:0007669"/>
    <property type="project" value="UniProtKB-KW"/>
</dbReference>
<dbReference type="Gene3D" id="1.10.287.3610">
    <property type="match status" value="1"/>
</dbReference>
<comment type="cofactor">
    <cofactor evidence="18">
        <name>Mg(2+)</name>
        <dbReference type="ChEBI" id="CHEBI:18420"/>
    </cofactor>
    <text evidence="18">Mn(2+), Zn(2+), Cd(2+) and Co(2+) support activity to lesser extents.</text>
</comment>
<comment type="subcellular location">
    <subcellularLocation>
        <location evidence="1">Cell membrane</location>
        <topology evidence="1">Multi-pass membrane protein</topology>
    </subcellularLocation>
</comment>
<evidence type="ECO:0000256" key="9">
    <source>
        <dbReference type="ARBA" id="ARBA00022840"/>
    </source>
</evidence>
<feature type="transmembrane region" description="Helical" evidence="19">
    <location>
        <begin position="61"/>
        <end position="81"/>
    </location>
</feature>
<evidence type="ECO:0000256" key="17">
    <source>
        <dbReference type="PIRSR" id="PIRSR600829-3"/>
    </source>
</evidence>
<keyword evidence="14" id="KW-1208">Phospholipid metabolism</keyword>
<keyword evidence="6 19" id="KW-0812">Transmembrane</keyword>
<evidence type="ECO:0000256" key="8">
    <source>
        <dbReference type="ARBA" id="ARBA00022777"/>
    </source>
</evidence>
<keyword evidence="9 17" id="KW-0067">ATP-binding</keyword>
<evidence type="ECO:0000256" key="19">
    <source>
        <dbReference type="SAM" id="Phobius"/>
    </source>
</evidence>